<keyword evidence="1" id="KW-0812">Transmembrane</keyword>
<evidence type="ECO:0000256" key="1">
    <source>
        <dbReference type="SAM" id="Phobius"/>
    </source>
</evidence>
<keyword evidence="1" id="KW-0472">Membrane</keyword>
<protein>
    <submittedName>
        <fullName evidence="2">Uncharacterized protein</fullName>
    </submittedName>
</protein>
<dbReference type="AlphaFoldDB" id="A0A1H9AJJ1"/>
<reference evidence="2 3" key="1">
    <citation type="submission" date="2016-10" db="EMBL/GenBank/DDBJ databases">
        <authorList>
            <person name="de Groot N.N."/>
        </authorList>
    </citation>
    <scope>NUCLEOTIDE SEQUENCE [LARGE SCALE GENOMIC DNA]</scope>
    <source>
        <strain evidence="2 3">Nm9</strain>
    </source>
</reference>
<feature type="transmembrane region" description="Helical" evidence="1">
    <location>
        <begin position="33"/>
        <end position="52"/>
    </location>
</feature>
<dbReference type="EMBL" id="FOFX01000004">
    <property type="protein sequence ID" value="SEP76890.1"/>
    <property type="molecule type" value="Genomic_DNA"/>
</dbReference>
<proteinExistence type="predicted"/>
<sequence length="93" mass="10947">MKMYSPQKFRPFAWLSVLLRSTAYLLRHWFLLLIAALMISPVGPHLLVWYTYKDFNGYRVYNDCLYLGGGGLVERPDDDICPVIVILDRREKH</sequence>
<organism evidence="2 3">
    <name type="scientific">Nitrosomonas ureae</name>
    <dbReference type="NCBI Taxonomy" id="44577"/>
    <lineage>
        <taxon>Bacteria</taxon>
        <taxon>Pseudomonadati</taxon>
        <taxon>Pseudomonadota</taxon>
        <taxon>Betaproteobacteria</taxon>
        <taxon>Nitrosomonadales</taxon>
        <taxon>Nitrosomonadaceae</taxon>
        <taxon>Nitrosomonas</taxon>
    </lineage>
</organism>
<dbReference type="RefSeq" id="WP_074719685.1">
    <property type="nucleotide sequence ID" value="NZ_FOFX01000004.1"/>
</dbReference>
<gene>
    <name evidence="2" type="ORF">SAMN05421510_10047</name>
</gene>
<accession>A0A1H9AJJ1</accession>
<evidence type="ECO:0000313" key="3">
    <source>
        <dbReference type="Proteomes" id="UP000181998"/>
    </source>
</evidence>
<evidence type="ECO:0000313" key="2">
    <source>
        <dbReference type="EMBL" id="SEP76890.1"/>
    </source>
</evidence>
<name>A0A1H9AJJ1_9PROT</name>
<dbReference type="Proteomes" id="UP000181998">
    <property type="component" value="Unassembled WGS sequence"/>
</dbReference>
<dbReference type="OrthoDB" id="8550904at2"/>
<keyword evidence="1" id="KW-1133">Transmembrane helix</keyword>